<proteinExistence type="predicted"/>
<sequence>MYPPYYMRIDSYVCPSGSHLLTFAVTGYHRKGKALMLAIQNFQLEKKTWLSTLMANVRLVRQMAKINDCESSDLTCYDYYWLAAFVICNSVLPFQG</sequence>
<dbReference type="EMBL" id="KL367602">
    <property type="protein sequence ID" value="KFD62130.1"/>
    <property type="molecule type" value="Genomic_DNA"/>
</dbReference>
<name>A0A085MY34_9BILA</name>
<protein>
    <submittedName>
        <fullName evidence="1">Uncharacterized protein</fullName>
    </submittedName>
</protein>
<dbReference type="Proteomes" id="UP000030758">
    <property type="component" value="Unassembled WGS sequence"/>
</dbReference>
<gene>
    <name evidence="1" type="ORF">M514_25732</name>
</gene>
<reference evidence="1" key="1">
    <citation type="journal article" date="2014" name="Nat. Genet.">
        <title>Genome and transcriptome of the porcine whipworm Trichuris suis.</title>
        <authorList>
            <person name="Jex A.R."/>
            <person name="Nejsum P."/>
            <person name="Schwarz E.M."/>
            <person name="Hu L."/>
            <person name="Young N.D."/>
            <person name="Hall R.S."/>
            <person name="Korhonen P.K."/>
            <person name="Liao S."/>
            <person name="Thamsborg S."/>
            <person name="Xia J."/>
            <person name="Xu P."/>
            <person name="Wang S."/>
            <person name="Scheerlinck J.P."/>
            <person name="Hofmann A."/>
            <person name="Sternberg P.W."/>
            <person name="Wang J."/>
            <person name="Gasser R.B."/>
        </authorList>
    </citation>
    <scope>NUCLEOTIDE SEQUENCE [LARGE SCALE GENOMIC DNA]</scope>
    <source>
        <strain evidence="1">DCEP-RM93F</strain>
    </source>
</reference>
<organism evidence="1">
    <name type="scientific">Trichuris suis</name>
    <name type="common">pig whipworm</name>
    <dbReference type="NCBI Taxonomy" id="68888"/>
    <lineage>
        <taxon>Eukaryota</taxon>
        <taxon>Metazoa</taxon>
        <taxon>Ecdysozoa</taxon>
        <taxon>Nematoda</taxon>
        <taxon>Enoplea</taxon>
        <taxon>Dorylaimia</taxon>
        <taxon>Trichinellida</taxon>
        <taxon>Trichuridae</taxon>
        <taxon>Trichuris</taxon>
    </lineage>
</organism>
<evidence type="ECO:0000313" key="1">
    <source>
        <dbReference type="EMBL" id="KFD62130.1"/>
    </source>
</evidence>
<dbReference type="AlphaFoldDB" id="A0A085MY34"/>
<accession>A0A085MY34</accession>